<feature type="transmembrane region" description="Helical" evidence="7">
    <location>
        <begin position="540"/>
        <end position="562"/>
    </location>
</feature>
<dbReference type="InterPro" id="IPR036259">
    <property type="entry name" value="MFS_trans_sf"/>
</dbReference>
<dbReference type="VEuPathDB" id="FungiDB:H310_10833"/>
<keyword evidence="7" id="KW-0406">Ion transport</keyword>
<dbReference type="STRING" id="157072.A0A024TNQ0"/>
<evidence type="ECO:0000256" key="3">
    <source>
        <dbReference type="ARBA" id="ARBA00022448"/>
    </source>
</evidence>
<feature type="transmembrane region" description="Helical" evidence="7">
    <location>
        <begin position="45"/>
        <end position="69"/>
    </location>
</feature>
<dbReference type="eggNOG" id="KOG2601">
    <property type="taxonomic scope" value="Eukaryota"/>
</dbReference>
<evidence type="ECO:0000313" key="8">
    <source>
        <dbReference type="EMBL" id="ETV95770.1"/>
    </source>
</evidence>
<evidence type="ECO:0000256" key="7">
    <source>
        <dbReference type="RuleBase" id="RU365065"/>
    </source>
</evidence>
<dbReference type="AlphaFoldDB" id="A0A024TNQ0"/>
<comment type="function">
    <text evidence="7">May be involved in iron transport and iron homeostasis.</text>
</comment>
<dbReference type="PANTHER" id="PTHR11660">
    <property type="entry name" value="SOLUTE CARRIER FAMILY 40 MEMBER"/>
    <property type="match status" value="1"/>
</dbReference>
<dbReference type="Pfam" id="PF06963">
    <property type="entry name" value="FPN1"/>
    <property type="match status" value="1"/>
</dbReference>
<dbReference type="GO" id="GO:0016020">
    <property type="term" value="C:membrane"/>
    <property type="evidence" value="ECO:0007669"/>
    <property type="project" value="UniProtKB-SubCell"/>
</dbReference>
<evidence type="ECO:0000256" key="1">
    <source>
        <dbReference type="ARBA" id="ARBA00004141"/>
    </source>
</evidence>
<feature type="transmembrane region" description="Helical" evidence="7">
    <location>
        <begin position="445"/>
        <end position="466"/>
    </location>
</feature>
<feature type="transmembrane region" description="Helical" evidence="7">
    <location>
        <begin position="181"/>
        <end position="203"/>
    </location>
</feature>
<feature type="transmembrane region" description="Helical" evidence="7">
    <location>
        <begin position="148"/>
        <end position="169"/>
    </location>
</feature>
<feature type="transmembrane region" description="Helical" evidence="7">
    <location>
        <begin position="234"/>
        <end position="253"/>
    </location>
</feature>
<name>A0A024TNQ0_9STRA</name>
<dbReference type="PANTHER" id="PTHR11660:SF57">
    <property type="entry name" value="SOLUTE CARRIER FAMILY 40 MEMBER"/>
    <property type="match status" value="1"/>
</dbReference>
<dbReference type="GeneID" id="20087883"/>
<evidence type="ECO:0000256" key="2">
    <source>
        <dbReference type="ARBA" id="ARBA00006279"/>
    </source>
</evidence>
<dbReference type="SUPFAM" id="SSF103473">
    <property type="entry name" value="MFS general substrate transporter"/>
    <property type="match status" value="1"/>
</dbReference>
<sequence length="565" mass="61306">MWRLPPLDRTAATAVVLGFLCIVVGSSGVVCRTQAVVCVAHDKAIGTILASVGFGTLLPLIACLSAYVVDSRRAEETQPLLGYVRKNTLGNKTPTGTGGRRADASMPTRLHVYLYASHFATAWGDRLWQFAVPLLLTQLFPSTLLPNVIVQLIVYAILIVSMPHLGAFVDATNRWHAVRTGILGMNGMVAVSAAGLVVATVLLRQTDTSSAFNHSVNSTTNAPSYTVPSAASAWPVYAAVAVAVGASAVSQIYNNLQTLALEKDWVVELASATDSPLSAWNTSLLRIDMATRIVSPMVYALQMGVLQRAVPSAHDQVVVLVMTAAGWNLLLAPLQYAALHDVYTLCPSLAAKRPPHQLRCFPPQSHSTIAMWTMYLKHPTSVVSLSFCVLYMTVLKENALSTAYLLWHGTAPATVGWSMGSGAYCGLMASWSYPWLLRRFEYAETVAVASVWLYLGCLAPALYVVWRPSAEAADIVLMVVLAASQFWLWTTSLAETQIMQEWVEPHQRGAVNAMQHTANKGFYMAVLVLGIVYADPHQFHVLILASIGATTVAAIGFTVWYYQHR</sequence>
<dbReference type="EMBL" id="KI913979">
    <property type="protein sequence ID" value="ETV95770.1"/>
    <property type="molecule type" value="Genomic_DNA"/>
</dbReference>
<comment type="subcellular location">
    <subcellularLocation>
        <location evidence="1 7">Membrane</location>
        <topology evidence="1 7">Multi-pass membrane protein</topology>
    </subcellularLocation>
</comment>
<feature type="transmembrane region" description="Helical" evidence="7">
    <location>
        <begin position="375"/>
        <end position="394"/>
    </location>
</feature>
<dbReference type="RefSeq" id="XP_008875523.1">
    <property type="nucleotide sequence ID" value="XM_008877301.1"/>
</dbReference>
<evidence type="ECO:0000256" key="4">
    <source>
        <dbReference type="ARBA" id="ARBA00022692"/>
    </source>
</evidence>
<organism evidence="8">
    <name type="scientific">Aphanomyces invadans</name>
    <dbReference type="NCBI Taxonomy" id="157072"/>
    <lineage>
        <taxon>Eukaryota</taxon>
        <taxon>Sar</taxon>
        <taxon>Stramenopiles</taxon>
        <taxon>Oomycota</taxon>
        <taxon>Saprolegniomycetes</taxon>
        <taxon>Saprolegniales</taxon>
        <taxon>Verrucalvaceae</taxon>
        <taxon>Aphanomyces</taxon>
    </lineage>
</organism>
<protein>
    <recommendedName>
        <fullName evidence="7">Solute carrier family 40 member</fullName>
    </recommendedName>
</protein>
<feature type="transmembrane region" description="Helical" evidence="7">
    <location>
        <begin position="472"/>
        <end position="490"/>
    </location>
</feature>
<comment type="similarity">
    <text evidence="2 7">Belongs to the ferroportin (FP) (TC 2.A.100) family. SLC40A subfamily.</text>
</comment>
<dbReference type="OrthoDB" id="648861at2759"/>
<reference evidence="8" key="1">
    <citation type="submission" date="2013-12" db="EMBL/GenBank/DDBJ databases">
        <title>The Genome Sequence of Aphanomyces invadans NJM9701.</title>
        <authorList>
            <consortium name="The Broad Institute Genomics Platform"/>
            <person name="Russ C."/>
            <person name="Tyler B."/>
            <person name="van West P."/>
            <person name="Dieguez-Uribeondo J."/>
            <person name="Young S.K."/>
            <person name="Zeng Q."/>
            <person name="Gargeya S."/>
            <person name="Fitzgerald M."/>
            <person name="Abouelleil A."/>
            <person name="Alvarado L."/>
            <person name="Chapman S.B."/>
            <person name="Gainer-Dewar J."/>
            <person name="Goldberg J."/>
            <person name="Griggs A."/>
            <person name="Gujja S."/>
            <person name="Hansen M."/>
            <person name="Howarth C."/>
            <person name="Imamovic A."/>
            <person name="Ireland A."/>
            <person name="Larimer J."/>
            <person name="McCowan C."/>
            <person name="Murphy C."/>
            <person name="Pearson M."/>
            <person name="Poon T.W."/>
            <person name="Priest M."/>
            <person name="Roberts A."/>
            <person name="Saif S."/>
            <person name="Shea T."/>
            <person name="Sykes S."/>
            <person name="Wortman J."/>
            <person name="Nusbaum C."/>
            <person name="Birren B."/>
        </authorList>
    </citation>
    <scope>NUCLEOTIDE SEQUENCE [LARGE SCALE GENOMIC DNA]</scope>
    <source>
        <strain evidence="8">NJM9701</strain>
    </source>
</reference>
<feature type="transmembrane region" description="Helical" evidence="7">
    <location>
        <begin position="414"/>
        <end position="433"/>
    </location>
</feature>
<proteinExistence type="inferred from homology"/>
<keyword evidence="5 7" id="KW-1133">Transmembrane helix</keyword>
<accession>A0A024TNQ0</accession>
<keyword evidence="4 7" id="KW-0812">Transmembrane</keyword>
<dbReference type="GO" id="GO:0005381">
    <property type="term" value="F:iron ion transmembrane transporter activity"/>
    <property type="evidence" value="ECO:0007669"/>
    <property type="project" value="UniProtKB-UniRule"/>
</dbReference>
<gene>
    <name evidence="8" type="ORF">H310_10833</name>
</gene>
<feature type="transmembrane region" description="Helical" evidence="7">
    <location>
        <begin position="110"/>
        <end position="128"/>
    </location>
</feature>
<evidence type="ECO:0000256" key="6">
    <source>
        <dbReference type="ARBA" id="ARBA00023136"/>
    </source>
</evidence>
<keyword evidence="3 7" id="KW-0813">Transport</keyword>
<evidence type="ECO:0000256" key="5">
    <source>
        <dbReference type="ARBA" id="ARBA00022989"/>
    </source>
</evidence>
<dbReference type="InterPro" id="IPR009716">
    <property type="entry name" value="Ferroportin-1"/>
</dbReference>
<keyword evidence="6 7" id="KW-0472">Membrane</keyword>